<name>A0A167J2B7_CORFA</name>
<dbReference type="OrthoDB" id="690928at2759"/>
<proteinExistence type="predicted"/>
<reference evidence="8 9" key="1">
    <citation type="journal article" date="2016" name="Genome Biol. Evol.">
        <title>Divergent and convergent evolution of fungal pathogenicity.</title>
        <authorList>
            <person name="Shang Y."/>
            <person name="Xiao G."/>
            <person name="Zheng P."/>
            <person name="Cen K."/>
            <person name="Zhan S."/>
            <person name="Wang C."/>
        </authorList>
    </citation>
    <scope>NUCLEOTIDE SEQUENCE [LARGE SCALE GENOMIC DNA]</scope>
    <source>
        <strain evidence="8 9">ARSEF 2679</strain>
    </source>
</reference>
<organism evidence="8 9">
    <name type="scientific">Cordyceps fumosorosea (strain ARSEF 2679)</name>
    <name type="common">Isaria fumosorosea</name>
    <dbReference type="NCBI Taxonomy" id="1081104"/>
    <lineage>
        <taxon>Eukaryota</taxon>
        <taxon>Fungi</taxon>
        <taxon>Dikarya</taxon>
        <taxon>Ascomycota</taxon>
        <taxon>Pezizomycotina</taxon>
        <taxon>Sordariomycetes</taxon>
        <taxon>Hypocreomycetidae</taxon>
        <taxon>Hypocreales</taxon>
        <taxon>Cordycipitaceae</taxon>
        <taxon>Cordyceps</taxon>
    </lineage>
</organism>
<evidence type="ECO:0000256" key="3">
    <source>
        <dbReference type="ARBA" id="ARBA00022989"/>
    </source>
</evidence>
<feature type="domain" description="PIG-P" evidence="7">
    <location>
        <begin position="72"/>
        <end position="188"/>
    </location>
</feature>
<gene>
    <name evidence="8" type="ORF">ISF_09418</name>
</gene>
<dbReference type="GO" id="GO:0016020">
    <property type="term" value="C:membrane"/>
    <property type="evidence" value="ECO:0007669"/>
    <property type="project" value="UniProtKB-SubCell"/>
</dbReference>
<dbReference type="Proteomes" id="UP000076744">
    <property type="component" value="Unassembled WGS sequence"/>
</dbReference>
<feature type="compositionally biased region" description="Acidic residues" evidence="5">
    <location>
        <begin position="1"/>
        <end position="10"/>
    </location>
</feature>
<protein>
    <submittedName>
        <fullName evidence="8">Subunit P of phosphatidylinositol N-acetylglucosaminyltransferase</fullName>
    </submittedName>
</protein>
<keyword evidence="3 6" id="KW-1133">Transmembrane helix</keyword>
<feature type="region of interest" description="Disordered" evidence="5">
    <location>
        <begin position="1"/>
        <end position="63"/>
    </location>
</feature>
<keyword evidence="9" id="KW-1185">Reference proteome</keyword>
<feature type="transmembrane region" description="Helical" evidence="6">
    <location>
        <begin position="114"/>
        <end position="137"/>
    </location>
</feature>
<evidence type="ECO:0000256" key="1">
    <source>
        <dbReference type="ARBA" id="ARBA00004141"/>
    </source>
</evidence>
<dbReference type="RefSeq" id="XP_018699823.1">
    <property type="nucleotide sequence ID" value="XM_018853020.1"/>
</dbReference>
<keyword evidence="4 6" id="KW-0472">Membrane</keyword>
<keyword evidence="8" id="KW-0808">Transferase</keyword>
<evidence type="ECO:0000256" key="6">
    <source>
        <dbReference type="SAM" id="Phobius"/>
    </source>
</evidence>
<dbReference type="InterPro" id="IPR013717">
    <property type="entry name" value="PIG-P"/>
</dbReference>
<keyword evidence="2 6" id="KW-0812">Transmembrane</keyword>
<sequence length="206" mass="22726">MQASSDDEGVDYLSDDHSSSGSDTSPPRPAGPPLPQNFFAPPFYGRPPDASDDEHPHSPPPIVPSAAPRVPTYEYYGFVLYLLSSLAFLVYLLWAYLPSPFLHGLGIYYYPDRWWALATPAFLVMALCYVYVALASYNREVLTLELRRVETVVDDAGQVARGGGKEAWSRGTDAVLDIPLAGVCEVLYGEGREGEEDEDDLWTTTI</sequence>
<comment type="subcellular location">
    <subcellularLocation>
        <location evidence="1">Membrane</location>
        <topology evidence="1">Multi-pass membrane protein</topology>
    </subcellularLocation>
</comment>
<dbReference type="Pfam" id="PF08510">
    <property type="entry name" value="PIG-P"/>
    <property type="match status" value="1"/>
</dbReference>
<evidence type="ECO:0000256" key="2">
    <source>
        <dbReference type="ARBA" id="ARBA00022692"/>
    </source>
</evidence>
<dbReference type="InterPro" id="IPR052263">
    <property type="entry name" value="GPI_Anchor_Biosynth"/>
</dbReference>
<dbReference type="GeneID" id="30025710"/>
<dbReference type="GO" id="GO:0016757">
    <property type="term" value="F:glycosyltransferase activity"/>
    <property type="evidence" value="ECO:0007669"/>
    <property type="project" value="UniProtKB-KW"/>
</dbReference>
<feature type="transmembrane region" description="Helical" evidence="6">
    <location>
        <begin position="75"/>
        <end position="94"/>
    </location>
</feature>
<dbReference type="GO" id="GO:0005783">
    <property type="term" value="C:endoplasmic reticulum"/>
    <property type="evidence" value="ECO:0007669"/>
    <property type="project" value="TreeGrafter"/>
</dbReference>
<evidence type="ECO:0000313" key="9">
    <source>
        <dbReference type="Proteomes" id="UP000076744"/>
    </source>
</evidence>
<dbReference type="GO" id="GO:0006506">
    <property type="term" value="P:GPI anchor biosynthetic process"/>
    <property type="evidence" value="ECO:0007669"/>
    <property type="project" value="TreeGrafter"/>
</dbReference>
<dbReference type="PANTHER" id="PTHR46346">
    <property type="entry name" value="PHOSPHATIDYLINOSITOL N-ACETYLGLUCOSAMINYLTRANSFERASE SUBUNIT P"/>
    <property type="match status" value="1"/>
</dbReference>
<evidence type="ECO:0000313" key="8">
    <source>
        <dbReference type="EMBL" id="OAA49715.1"/>
    </source>
</evidence>
<keyword evidence="8" id="KW-0328">Glycosyltransferase</keyword>
<dbReference type="EMBL" id="AZHB01000048">
    <property type="protein sequence ID" value="OAA49715.1"/>
    <property type="molecule type" value="Genomic_DNA"/>
</dbReference>
<comment type="caution">
    <text evidence="8">The sequence shown here is derived from an EMBL/GenBank/DDBJ whole genome shotgun (WGS) entry which is preliminary data.</text>
</comment>
<dbReference type="AlphaFoldDB" id="A0A167J2B7"/>
<evidence type="ECO:0000256" key="4">
    <source>
        <dbReference type="ARBA" id="ARBA00023136"/>
    </source>
</evidence>
<dbReference type="STRING" id="1081104.A0A167J2B7"/>
<feature type="compositionally biased region" description="Pro residues" evidence="5">
    <location>
        <begin position="26"/>
        <end position="35"/>
    </location>
</feature>
<accession>A0A167J2B7</accession>
<dbReference type="PANTHER" id="PTHR46346:SF1">
    <property type="entry name" value="PHOSPHATIDYLINOSITOL N-ACETYLGLUCOSAMINYLTRANSFERASE SUBUNIT P"/>
    <property type="match status" value="1"/>
</dbReference>
<evidence type="ECO:0000256" key="5">
    <source>
        <dbReference type="SAM" id="MobiDB-lite"/>
    </source>
</evidence>
<evidence type="ECO:0000259" key="7">
    <source>
        <dbReference type="Pfam" id="PF08510"/>
    </source>
</evidence>